<protein>
    <submittedName>
        <fullName evidence="3">Thiol methyltransferase 1A</fullName>
    </submittedName>
</protein>
<reference evidence="3" key="1">
    <citation type="submission" date="2025-08" db="UniProtKB">
        <authorList>
            <consortium name="Ensembl"/>
        </authorList>
    </citation>
    <scope>IDENTIFICATION</scope>
</reference>
<dbReference type="Ensembl" id="ENSOSIT00000021305.1">
    <property type="protein sequence ID" value="ENSOSIP00000020179.1"/>
    <property type="gene ID" value="ENSOSIG00000010797.1"/>
</dbReference>
<keyword evidence="1" id="KW-0732">Signal</keyword>
<dbReference type="PANTHER" id="PTHR45036:SF1">
    <property type="entry name" value="METHYLTRANSFERASE LIKE 7A"/>
    <property type="match status" value="1"/>
</dbReference>
<dbReference type="CDD" id="cd02440">
    <property type="entry name" value="AdoMet_MTases"/>
    <property type="match status" value="1"/>
</dbReference>
<dbReference type="Proteomes" id="UP000694383">
    <property type="component" value="Unplaced"/>
</dbReference>
<dbReference type="Gene3D" id="3.40.50.150">
    <property type="entry name" value="Vaccinia Virus protein VP39"/>
    <property type="match status" value="1"/>
</dbReference>
<evidence type="ECO:0000259" key="2">
    <source>
        <dbReference type="Pfam" id="PF08241"/>
    </source>
</evidence>
<accession>A0A8C8DP86</accession>
<dbReference type="InterPro" id="IPR013216">
    <property type="entry name" value="Methyltransf_11"/>
</dbReference>
<evidence type="ECO:0000256" key="1">
    <source>
        <dbReference type="SAM" id="SignalP"/>
    </source>
</evidence>
<keyword evidence="4" id="KW-1185">Reference proteome</keyword>
<sequence length="297" mass="34011">MRACFLRLCRLLVVVMTLPLSVMEMAGFCDVYHRRLFPLLAFTITFSYNDKVHRLKRELFRNMARFADSSGTLRLLEIGCGSGANFRFYPNGCTVTCTDPNPGFERYLRRNMDANKHVTYEGFLVVSGEDLRGIQDESVDVVVCTLVLCSVKNVQKVLQEARRVLRKGGAFYFLEHVISDSWWIYGCQYIFEPLWYYLGDGCKVTKATWKDLETAGFSELYIRHVDVLEVSQMIRPHIVGYSIKHKYLLAVRRLSILKDGGALLSPSRVGHSDSLQSLNAFTAWRCQLDCPIWSDGN</sequence>
<dbReference type="AlphaFoldDB" id="A0A8C8DP86"/>
<evidence type="ECO:0000313" key="3">
    <source>
        <dbReference type="Ensembl" id="ENSOSIP00000020179.1"/>
    </source>
</evidence>
<reference evidence="3" key="2">
    <citation type="submission" date="2025-09" db="UniProtKB">
        <authorList>
            <consortium name="Ensembl"/>
        </authorList>
    </citation>
    <scope>IDENTIFICATION</scope>
</reference>
<name>A0A8C8DP86_9TELE</name>
<feature type="chain" id="PRO_5034045353" evidence="1">
    <location>
        <begin position="20"/>
        <end position="297"/>
    </location>
</feature>
<dbReference type="GeneTree" id="ENSGT00940000154786"/>
<organism evidence="3 4">
    <name type="scientific">Oryzias sinensis</name>
    <name type="common">Chinese medaka</name>
    <dbReference type="NCBI Taxonomy" id="183150"/>
    <lineage>
        <taxon>Eukaryota</taxon>
        <taxon>Metazoa</taxon>
        <taxon>Chordata</taxon>
        <taxon>Craniata</taxon>
        <taxon>Vertebrata</taxon>
        <taxon>Euteleostomi</taxon>
        <taxon>Actinopterygii</taxon>
        <taxon>Neopterygii</taxon>
        <taxon>Teleostei</taxon>
        <taxon>Neoteleostei</taxon>
        <taxon>Acanthomorphata</taxon>
        <taxon>Ovalentaria</taxon>
        <taxon>Atherinomorphae</taxon>
        <taxon>Beloniformes</taxon>
        <taxon>Adrianichthyidae</taxon>
        <taxon>Oryziinae</taxon>
        <taxon>Oryzias</taxon>
    </lineage>
</organism>
<evidence type="ECO:0000313" key="4">
    <source>
        <dbReference type="Proteomes" id="UP000694383"/>
    </source>
</evidence>
<feature type="signal peptide" evidence="1">
    <location>
        <begin position="1"/>
        <end position="19"/>
    </location>
</feature>
<dbReference type="GO" id="GO:0008757">
    <property type="term" value="F:S-adenosylmethionine-dependent methyltransferase activity"/>
    <property type="evidence" value="ECO:0007669"/>
    <property type="project" value="InterPro"/>
</dbReference>
<dbReference type="PANTHER" id="PTHR45036">
    <property type="entry name" value="METHYLTRANSFERASE LIKE 7B"/>
    <property type="match status" value="1"/>
</dbReference>
<dbReference type="SUPFAM" id="SSF53335">
    <property type="entry name" value="S-adenosyl-L-methionine-dependent methyltransferases"/>
    <property type="match status" value="1"/>
</dbReference>
<dbReference type="InterPro" id="IPR029063">
    <property type="entry name" value="SAM-dependent_MTases_sf"/>
</dbReference>
<dbReference type="Pfam" id="PF08241">
    <property type="entry name" value="Methyltransf_11"/>
    <property type="match status" value="1"/>
</dbReference>
<feature type="domain" description="Methyltransferase type 11" evidence="2">
    <location>
        <begin position="76"/>
        <end position="173"/>
    </location>
</feature>
<proteinExistence type="predicted"/>
<dbReference type="InterPro" id="IPR052356">
    <property type="entry name" value="Thiol_S-MT"/>
</dbReference>